<dbReference type="GO" id="GO:0005737">
    <property type="term" value="C:cytoplasm"/>
    <property type="evidence" value="ECO:0007669"/>
    <property type="project" value="UniProtKB-SubCell"/>
</dbReference>
<feature type="binding site" evidence="11">
    <location>
        <begin position="103"/>
        <end position="104"/>
    </location>
    <ligand>
        <name>ATP</name>
        <dbReference type="ChEBI" id="CHEBI:30616"/>
    </ligand>
</feature>
<proteinExistence type="inferred from homology"/>
<feature type="binding site" evidence="11">
    <location>
        <position position="175"/>
    </location>
    <ligand>
        <name>ATP</name>
        <dbReference type="ChEBI" id="CHEBI:30616"/>
    </ligand>
</feature>
<evidence type="ECO:0000313" key="14">
    <source>
        <dbReference type="Proteomes" id="UP000199771"/>
    </source>
</evidence>
<keyword evidence="4 10" id="KW-0547">Nucleotide-binding</keyword>
<dbReference type="Gene3D" id="3.30.565.10">
    <property type="entry name" value="Histidine kinase-like ATPase, C-terminal domain"/>
    <property type="match status" value="1"/>
</dbReference>
<feature type="binding site" evidence="11">
    <location>
        <position position="88"/>
    </location>
    <ligand>
        <name>ATP</name>
        <dbReference type="ChEBI" id="CHEBI:30616"/>
    </ligand>
</feature>
<evidence type="ECO:0000256" key="3">
    <source>
        <dbReference type="ARBA" id="ARBA00022490"/>
    </source>
</evidence>
<dbReference type="Gene3D" id="3.40.50.11260">
    <property type="match status" value="1"/>
</dbReference>
<dbReference type="OrthoDB" id="9802640at2"/>
<evidence type="ECO:0000256" key="11">
    <source>
        <dbReference type="PIRSR" id="PIRSR002583-1"/>
    </source>
</evidence>
<feature type="binding site" evidence="11">
    <location>
        <position position="96"/>
    </location>
    <ligand>
        <name>ATP</name>
        <dbReference type="ChEBI" id="CHEBI:30616"/>
    </ligand>
</feature>
<dbReference type="GO" id="GO:0051082">
    <property type="term" value="F:unfolded protein binding"/>
    <property type="evidence" value="ECO:0007669"/>
    <property type="project" value="UniProtKB-UniRule"/>
</dbReference>
<dbReference type="InterPro" id="IPR036890">
    <property type="entry name" value="HATPase_C_sf"/>
</dbReference>
<dbReference type="CDD" id="cd16927">
    <property type="entry name" value="HATPase_Hsp90-like"/>
    <property type="match status" value="1"/>
</dbReference>
<dbReference type="PRINTS" id="PR00775">
    <property type="entry name" value="HEATSHOCK90"/>
</dbReference>
<evidence type="ECO:0000256" key="5">
    <source>
        <dbReference type="ARBA" id="ARBA00022840"/>
    </source>
</evidence>
<evidence type="ECO:0000256" key="2">
    <source>
        <dbReference type="ARBA" id="ARBA00008239"/>
    </source>
</evidence>
<keyword evidence="14" id="KW-1185">Reference proteome</keyword>
<dbReference type="Gene3D" id="3.30.230.80">
    <property type="match status" value="1"/>
</dbReference>
<dbReference type="SUPFAM" id="SSF55874">
    <property type="entry name" value="ATPase domain of HSP90 chaperone/DNA topoisomerase II/histidine kinase"/>
    <property type="match status" value="1"/>
</dbReference>
<dbReference type="FunFam" id="3.30.565.10:FF:000009">
    <property type="entry name" value="Molecular chaperone HtpG"/>
    <property type="match status" value="1"/>
</dbReference>
<dbReference type="InterPro" id="IPR037196">
    <property type="entry name" value="HSP90_C"/>
</dbReference>
<dbReference type="InterPro" id="IPR020568">
    <property type="entry name" value="Ribosomal_Su5_D2-typ_SF"/>
</dbReference>
<evidence type="ECO:0000259" key="12">
    <source>
        <dbReference type="SMART" id="SM00387"/>
    </source>
</evidence>
<comment type="function">
    <text evidence="8 10">Molecular chaperone. Has ATPase activity.</text>
</comment>
<keyword evidence="5 10" id="KW-0067">ATP-binding</keyword>
<dbReference type="GO" id="GO:0140662">
    <property type="term" value="F:ATP-dependent protein folding chaperone"/>
    <property type="evidence" value="ECO:0007669"/>
    <property type="project" value="InterPro"/>
</dbReference>
<feature type="region of interest" description="C" evidence="10">
    <location>
        <begin position="544"/>
        <end position="624"/>
    </location>
</feature>
<dbReference type="SUPFAM" id="SSF110942">
    <property type="entry name" value="HSP90 C-terminal domain"/>
    <property type="match status" value="1"/>
</dbReference>
<feature type="binding site" evidence="11">
    <location>
        <position position="83"/>
    </location>
    <ligand>
        <name>ATP</name>
        <dbReference type="ChEBI" id="CHEBI:30616"/>
    </ligand>
</feature>
<evidence type="ECO:0000256" key="6">
    <source>
        <dbReference type="ARBA" id="ARBA00023016"/>
    </source>
</evidence>
<evidence type="ECO:0000256" key="10">
    <source>
        <dbReference type="HAMAP-Rule" id="MF_00505"/>
    </source>
</evidence>
<accession>A0A1I2IZ51</accession>
<evidence type="ECO:0000256" key="7">
    <source>
        <dbReference type="ARBA" id="ARBA00023186"/>
    </source>
</evidence>
<keyword evidence="7 10" id="KW-0143">Chaperone</keyword>
<name>A0A1I2IZ51_9GAMM</name>
<comment type="caution">
    <text evidence="10">Lacks conserved residue(s) required for the propagation of feature annotation.</text>
</comment>
<evidence type="ECO:0000313" key="13">
    <source>
        <dbReference type="EMBL" id="SFF45761.1"/>
    </source>
</evidence>
<dbReference type="FunFam" id="3.30.230.80:FF:000002">
    <property type="entry name" value="Molecular chaperone HtpG"/>
    <property type="match status" value="1"/>
</dbReference>
<feature type="region of interest" description="A; substrate-binding" evidence="10">
    <location>
        <begin position="1"/>
        <end position="330"/>
    </location>
</feature>
<comment type="subunit">
    <text evidence="10">Homodimer.</text>
</comment>
<keyword evidence="6 10" id="KW-0346">Stress response</keyword>
<dbReference type="PANTHER" id="PTHR11528">
    <property type="entry name" value="HEAT SHOCK PROTEIN 90 FAMILY MEMBER"/>
    <property type="match status" value="1"/>
</dbReference>
<evidence type="ECO:0000256" key="4">
    <source>
        <dbReference type="ARBA" id="ARBA00022741"/>
    </source>
</evidence>
<dbReference type="RefSeq" id="WP_091532945.1">
    <property type="nucleotide sequence ID" value="NZ_FOOC01000004.1"/>
</dbReference>
<dbReference type="Pfam" id="PF00183">
    <property type="entry name" value="HSP90"/>
    <property type="match status" value="1"/>
</dbReference>
<dbReference type="SUPFAM" id="SSF54211">
    <property type="entry name" value="Ribosomal protein S5 domain 2-like"/>
    <property type="match status" value="1"/>
</dbReference>
<feature type="domain" description="Histidine kinase/HSP90-like ATPase" evidence="12">
    <location>
        <begin position="31"/>
        <end position="185"/>
    </location>
</feature>
<dbReference type="GO" id="GO:0016887">
    <property type="term" value="F:ATP hydrolysis activity"/>
    <property type="evidence" value="ECO:0007669"/>
    <property type="project" value="InterPro"/>
</dbReference>
<dbReference type="AlphaFoldDB" id="A0A1I2IZ51"/>
<dbReference type="Proteomes" id="UP000199771">
    <property type="component" value="Unassembled WGS sequence"/>
</dbReference>
<comment type="subcellular location">
    <subcellularLocation>
        <location evidence="1 10">Cytoplasm</location>
    </subcellularLocation>
</comment>
<gene>
    <name evidence="10" type="primary">htpG</name>
    <name evidence="13" type="ORF">SAMN04488120_104267</name>
</gene>
<dbReference type="NCBIfam" id="NF003555">
    <property type="entry name" value="PRK05218.1"/>
    <property type="match status" value="1"/>
</dbReference>
<dbReference type="InterPro" id="IPR020575">
    <property type="entry name" value="Hsp90_N"/>
</dbReference>
<dbReference type="PROSITE" id="PS00298">
    <property type="entry name" value="HSP90"/>
    <property type="match status" value="1"/>
</dbReference>
<evidence type="ECO:0000256" key="9">
    <source>
        <dbReference type="ARBA" id="ARBA00070675"/>
    </source>
</evidence>
<feature type="binding site" evidence="11">
    <location>
        <position position="42"/>
    </location>
    <ligand>
        <name>ATP</name>
        <dbReference type="ChEBI" id="CHEBI:30616"/>
    </ligand>
</feature>
<protein>
    <recommendedName>
        <fullName evidence="9 10">Chaperone protein HtpG</fullName>
    </recommendedName>
    <alternativeName>
        <fullName evidence="10">Heat shock protein HtpG</fullName>
    </alternativeName>
    <alternativeName>
        <fullName evidence="10">High temperature protein G</fullName>
    </alternativeName>
</protein>
<dbReference type="HAMAP" id="MF_00505">
    <property type="entry name" value="HSP90"/>
    <property type="match status" value="1"/>
</dbReference>
<sequence>MTETVQRSEKREFQAEVRQLLHLMIHSLYSNREIFLRELISNASDACDKLRFLAIDRPELLGSGELAIDLIADVGAGTLTVKDNGIGMSREEVIDNLGTIARSGTKRFLESLSGDQKKDAQLIGQFGVGFYSAFIVADRVTVLTKRADQDEAVRWESDGQGEFTVEPSFKTDRGTEVILHLRDDAREFLEDYRLRSIVRRYSDHIGLPIRLHKNKGEPETLNQARAFWTRPKSELKDDDYVQFYQHIAHDFEKPLAWAHHKVEGALEYTSLLYIPRHAPFDLWDREQARGVQLYVKRVFIMDKAAELLPPYLRFVRGLVDTADLPLNVSREILQNNRTVEKIRAALVKRVLDLLDDLASTRPDDYALFWATFGPVLKEGIVEDASNRERIAKLCRFYSTAQPDKAEIALDAYLARMPRDQDKIYYLTADTLAAARNSPHLEAFRAKGWEVLLMTDRIDEWVVGHLTEYQGKRLESVARVSKDIESKIETPDKARLEGEYREVLERVGKHLGDRVGSVRLSARLTESPSCLVAPEHGLSRRLEEMLKRAGEKVPPSRPVFELNGQHPLVQRLKNADEPAFADLVELLYGQAVLAEGGQLEDPAGFVKRLNALVLGALPDKPRIIV</sequence>
<feature type="binding site" evidence="11">
    <location>
        <position position="38"/>
    </location>
    <ligand>
        <name>ATP</name>
        <dbReference type="ChEBI" id="CHEBI:30616"/>
    </ligand>
</feature>
<evidence type="ECO:0000256" key="8">
    <source>
        <dbReference type="ARBA" id="ARBA00058590"/>
    </source>
</evidence>
<dbReference type="GO" id="GO:0005524">
    <property type="term" value="F:ATP binding"/>
    <property type="evidence" value="ECO:0007669"/>
    <property type="project" value="UniProtKB-UniRule"/>
</dbReference>
<keyword evidence="3 10" id="KW-0963">Cytoplasm</keyword>
<feature type="binding site" evidence="11">
    <location>
        <position position="330"/>
    </location>
    <ligand>
        <name>ATP</name>
        <dbReference type="ChEBI" id="CHEBI:30616"/>
    </ligand>
</feature>
<reference evidence="13 14" key="1">
    <citation type="submission" date="2016-10" db="EMBL/GenBank/DDBJ databases">
        <authorList>
            <person name="de Groot N.N."/>
        </authorList>
    </citation>
    <scope>NUCLEOTIDE SEQUENCE [LARGE SCALE GENOMIC DNA]</scope>
    <source>
        <strain evidence="13 14">DSM 23609</strain>
    </source>
</reference>
<dbReference type="InterPro" id="IPR001404">
    <property type="entry name" value="Hsp90_fam"/>
</dbReference>
<dbReference type="STRING" id="1076937.SAMN04488120_104267"/>
<organism evidence="13 14">
    <name type="scientific">Fontimonas thermophila</name>
    <dbReference type="NCBI Taxonomy" id="1076937"/>
    <lineage>
        <taxon>Bacteria</taxon>
        <taxon>Pseudomonadati</taxon>
        <taxon>Pseudomonadota</taxon>
        <taxon>Gammaproteobacteria</taxon>
        <taxon>Nevskiales</taxon>
        <taxon>Nevskiaceae</taxon>
        <taxon>Fontimonas</taxon>
    </lineage>
</organism>
<dbReference type="Pfam" id="PF13589">
    <property type="entry name" value="HATPase_c_3"/>
    <property type="match status" value="1"/>
</dbReference>
<dbReference type="InterPro" id="IPR019805">
    <property type="entry name" value="Heat_shock_protein_90_CS"/>
</dbReference>
<dbReference type="Gene3D" id="1.20.120.790">
    <property type="entry name" value="Heat shock protein 90, C-terminal domain"/>
    <property type="match status" value="1"/>
</dbReference>
<dbReference type="PIRSF" id="PIRSF002583">
    <property type="entry name" value="Hsp90"/>
    <property type="match status" value="1"/>
</dbReference>
<comment type="similarity">
    <text evidence="2 10">Belongs to the heat shock protein 90 family.</text>
</comment>
<dbReference type="InterPro" id="IPR003594">
    <property type="entry name" value="HATPase_dom"/>
</dbReference>
<evidence type="ECO:0000256" key="1">
    <source>
        <dbReference type="ARBA" id="ARBA00004496"/>
    </source>
</evidence>
<feature type="binding site" evidence="11">
    <location>
        <begin position="125"/>
        <end position="130"/>
    </location>
    <ligand>
        <name>ATP</name>
        <dbReference type="ChEBI" id="CHEBI:30616"/>
    </ligand>
</feature>
<dbReference type="EMBL" id="FOOC01000004">
    <property type="protein sequence ID" value="SFF45761.1"/>
    <property type="molecule type" value="Genomic_DNA"/>
</dbReference>
<dbReference type="SMART" id="SM00387">
    <property type="entry name" value="HATPase_c"/>
    <property type="match status" value="1"/>
</dbReference>